<dbReference type="SUPFAM" id="SSF48452">
    <property type="entry name" value="TPR-like"/>
    <property type="match status" value="1"/>
</dbReference>
<proteinExistence type="predicted"/>
<evidence type="ECO:0000256" key="16">
    <source>
        <dbReference type="SAM" id="MobiDB-lite"/>
    </source>
</evidence>
<feature type="region of interest" description="Disordered" evidence="16">
    <location>
        <begin position="133"/>
        <end position="292"/>
    </location>
</feature>
<reference evidence="19" key="1">
    <citation type="submission" date="2014-12" db="EMBL/GenBank/DDBJ databases">
        <title>Insight into the proteome of Arion vulgaris.</title>
        <authorList>
            <person name="Aradska J."/>
            <person name="Bulat T."/>
            <person name="Smidak R."/>
            <person name="Sarate P."/>
            <person name="Gangsoo J."/>
            <person name="Sialana F."/>
            <person name="Bilban M."/>
            <person name="Lubec G."/>
        </authorList>
    </citation>
    <scope>NUCLEOTIDE SEQUENCE</scope>
    <source>
        <tissue evidence="19">Skin</tissue>
    </source>
</reference>
<keyword evidence="14" id="KW-0697">Rotamase</keyword>
<dbReference type="PANTHER" id="PTHR46512:SF1">
    <property type="entry name" value="PEPTIDYLPROLYL ISOMERASE"/>
    <property type="match status" value="1"/>
</dbReference>
<keyword evidence="12" id="KW-0963">Cytoplasm</keyword>
<evidence type="ECO:0000256" key="15">
    <source>
        <dbReference type="PROSITE-ProRule" id="PRU00339"/>
    </source>
</evidence>
<keyword evidence="17" id="KW-1133">Transmembrane helix</keyword>
<feature type="compositionally biased region" description="Basic and acidic residues" evidence="16">
    <location>
        <begin position="257"/>
        <end position="272"/>
    </location>
</feature>
<evidence type="ECO:0000256" key="11">
    <source>
        <dbReference type="ARBA" id="ARBA00023128"/>
    </source>
</evidence>
<evidence type="ECO:0000259" key="18">
    <source>
        <dbReference type="PROSITE" id="PS50059"/>
    </source>
</evidence>
<dbReference type="InterPro" id="IPR011990">
    <property type="entry name" value="TPR-like_helical_dom_sf"/>
</dbReference>
<evidence type="ECO:0000256" key="13">
    <source>
        <dbReference type="ARBA" id="ARBA00023242"/>
    </source>
</evidence>
<dbReference type="PANTHER" id="PTHR46512">
    <property type="entry name" value="PEPTIDYLPROLYL ISOMERASE"/>
    <property type="match status" value="1"/>
</dbReference>
<evidence type="ECO:0000256" key="2">
    <source>
        <dbReference type="ARBA" id="ARBA00004173"/>
    </source>
</evidence>
<keyword evidence="10" id="KW-0007">Acetylation</keyword>
<keyword evidence="11" id="KW-0496">Mitochondrion</keyword>
<feature type="transmembrane region" description="Helical" evidence="17">
    <location>
        <begin position="594"/>
        <end position="616"/>
    </location>
</feature>
<feature type="non-terminal residue" evidence="19">
    <location>
        <position position="1"/>
    </location>
</feature>
<evidence type="ECO:0000256" key="10">
    <source>
        <dbReference type="ARBA" id="ARBA00022990"/>
    </source>
</evidence>
<dbReference type="Pfam" id="PF00254">
    <property type="entry name" value="FKBP_C"/>
    <property type="match status" value="1"/>
</dbReference>
<evidence type="ECO:0000256" key="12">
    <source>
        <dbReference type="ARBA" id="ARBA00023212"/>
    </source>
</evidence>
<keyword evidence="14" id="KW-0413">Isomerase</keyword>
<comment type="subcellular location">
    <subcellularLocation>
        <location evidence="3">Cytoplasm</location>
        <location evidence="3">Cytoskeleton</location>
    </subcellularLocation>
    <subcellularLocation>
        <location evidence="4">Cytoplasm</location>
        <location evidence="4">Cytosol</location>
    </subcellularLocation>
    <subcellularLocation>
        <location evidence="2">Mitochondrion</location>
    </subcellularLocation>
    <subcellularLocation>
        <location evidence="1">Nucleus</location>
    </subcellularLocation>
</comment>
<dbReference type="GO" id="GO:0043066">
    <property type="term" value="P:negative regulation of apoptotic process"/>
    <property type="evidence" value="ECO:0007669"/>
    <property type="project" value="TreeGrafter"/>
</dbReference>
<dbReference type="GO" id="GO:0044183">
    <property type="term" value="F:protein folding chaperone"/>
    <property type="evidence" value="ECO:0007669"/>
    <property type="project" value="TreeGrafter"/>
</dbReference>
<evidence type="ECO:0000256" key="5">
    <source>
        <dbReference type="ARBA" id="ARBA00022481"/>
    </source>
</evidence>
<dbReference type="InterPro" id="IPR013105">
    <property type="entry name" value="TPR_2"/>
</dbReference>
<keyword evidence="6" id="KW-0597">Phosphoprotein</keyword>
<feature type="compositionally biased region" description="Basic and acidic residues" evidence="16">
    <location>
        <begin position="187"/>
        <end position="202"/>
    </location>
</feature>
<evidence type="ECO:0000313" key="19">
    <source>
        <dbReference type="EMBL" id="CEK80107.1"/>
    </source>
</evidence>
<dbReference type="Gene3D" id="3.10.50.40">
    <property type="match status" value="1"/>
</dbReference>
<dbReference type="InterPro" id="IPR050754">
    <property type="entry name" value="FKBP4/5/8-like"/>
</dbReference>
<keyword evidence="13" id="KW-0539">Nucleus</keyword>
<keyword evidence="9 15" id="KW-0802">TPR repeat</keyword>
<evidence type="ECO:0000256" key="9">
    <source>
        <dbReference type="ARBA" id="ARBA00022803"/>
    </source>
</evidence>
<feature type="repeat" description="TPR" evidence="15">
    <location>
        <begin position="509"/>
        <end position="542"/>
    </location>
</feature>
<feature type="domain" description="PPIase FKBP-type" evidence="18">
    <location>
        <begin position="323"/>
        <end position="406"/>
    </location>
</feature>
<feature type="region of interest" description="Disordered" evidence="16">
    <location>
        <begin position="29"/>
        <end position="48"/>
    </location>
</feature>
<name>A0A0B7AHK9_9EUPU</name>
<dbReference type="GO" id="GO:0003755">
    <property type="term" value="F:peptidyl-prolyl cis-trans isomerase activity"/>
    <property type="evidence" value="ECO:0007669"/>
    <property type="project" value="UniProtKB-KW"/>
</dbReference>
<dbReference type="EC" id="5.2.1.8" evidence="14"/>
<evidence type="ECO:0000256" key="4">
    <source>
        <dbReference type="ARBA" id="ARBA00004514"/>
    </source>
</evidence>
<dbReference type="PROSITE" id="PS50293">
    <property type="entry name" value="TPR_REGION"/>
    <property type="match status" value="1"/>
</dbReference>
<dbReference type="PROSITE" id="PS50059">
    <property type="entry name" value="FKBP_PPIASE"/>
    <property type="match status" value="1"/>
</dbReference>
<keyword evidence="17" id="KW-0472">Membrane</keyword>
<evidence type="ECO:0000256" key="7">
    <source>
        <dbReference type="ARBA" id="ARBA00022701"/>
    </source>
</evidence>
<dbReference type="GO" id="GO:0005829">
    <property type="term" value="C:cytosol"/>
    <property type="evidence" value="ECO:0007669"/>
    <property type="project" value="UniProtKB-SubCell"/>
</dbReference>
<evidence type="ECO:0000256" key="8">
    <source>
        <dbReference type="ARBA" id="ARBA00022737"/>
    </source>
</evidence>
<protein>
    <recommendedName>
        <fullName evidence="14">peptidylprolyl isomerase</fullName>
        <ecNumber evidence="14">5.2.1.8</ecNumber>
    </recommendedName>
</protein>
<keyword evidence="12" id="KW-0206">Cytoskeleton</keyword>
<dbReference type="GO" id="GO:0005740">
    <property type="term" value="C:mitochondrial envelope"/>
    <property type="evidence" value="ECO:0007669"/>
    <property type="project" value="TreeGrafter"/>
</dbReference>
<sequence>EIVEKTAPQETKEEKIAPQEIKEENVEKIASQETKEENVKETSLQATKQEIVEKTAFQETEEKNGKNAVFQGAEKENDESAAGKETVFENLTHRETIYEDIGKGANNNMEDKNIEKTITNNTEVESAVKDVIEQQNTKAEQKNVDVEDRSYTPAGDEYVEKVEVENGANAVPETAKDENVNNADADSYEKTQNKPAEDDHVENAINNQTQGEHAEILVEKQVSTDNVENELSNKVDDEDICDERANENVSNSAGHNVADENAKKDVSGKTDDGNVQNAAGDSANEEKADVEEKENVMDILGNGLLKKKVLVPGRGVQTRPINGDIVTVKVDGQLPNGVHVDTEELTFNLNDGDVILAFDLAVALMEEGEICELFTSERYAYGSLGREPDIPKDTSITYTLELVNIQKPPEVSEITYDHRLKMGEAKRERGNYLFGRTDYTGAINSYNRAVKLLDNPELNEGIDDICRAVLTESWVKCYNNLAACQLKIDALDAAIKSCEKVLTVQEDNVKALFRLGKAFGAKGEVDRALTYLRRAIRLDPDSKLMQQEMQNLTRRKHKETATEKELYQRMLGVKPGEKSSTLEEENKTNNSNKLVKWTLVAGGIAAVLISVGLNWYRAS</sequence>
<dbReference type="Gene3D" id="1.25.40.10">
    <property type="entry name" value="Tetratricopeptide repeat domain"/>
    <property type="match status" value="1"/>
</dbReference>
<keyword evidence="8" id="KW-0677">Repeat</keyword>
<evidence type="ECO:0000256" key="14">
    <source>
        <dbReference type="PROSITE-ProRule" id="PRU00277"/>
    </source>
</evidence>
<dbReference type="InterPro" id="IPR001179">
    <property type="entry name" value="PPIase_FKBP_dom"/>
</dbReference>
<dbReference type="SUPFAM" id="SSF54534">
    <property type="entry name" value="FKBP-like"/>
    <property type="match status" value="1"/>
</dbReference>
<dbReference type="GO" id="GO:0005874">
    <property type="term" value="C:microtubule"/>
    <property type="evidence" value="ECO:0007669"/>
    <property type="project" value="UniProtKB-KW"/>
</dbReference>
<comment type="catalytic activity">
    <reaction evidence="14">
        <text>[protein]-peptidylproline (omega=180) = [protein]-peptidylproline (omega=0)</text>
        <dbReference type="Rhea" id="RHEA:16237"/>
        <dbReference type="Rhea" id="RHEA-COMP:10747"/>
        <dbReference type="Rhea" id="RHEA-COMP:10748"/>
        <dbReference type="ChEBI" id="CHEBI:83833"/>
        <dbReference type="ChEBI" id="CHEBI:83834"/>
        <dbReference type="EC" id="5.2.1.8"/>
    </reaction>
</comment>
<keyword evidence="17" id="KW-0812">Transmembrane</keyword>
<dbReference type="InterPro" id="IPR046357">
    <property type="entry name" value="PPIase_dom_sf"/>
</dbReference>
<evidence type="ECO:0000256" key="17">
    <source>
        <dbReference type="SAM" id="Phobius"/>
    </source>
</evidence>
<dbReference type="SMART" id="SM00028">
    <property type="entry name" value="TPR"/>
    <property type="match status" value="3"/>
</dbReference>
<dbReference type="GO" id="GO:0005634">
    <property type="term" value="C:nucleus"/>
    <property type="evidence" value="ECO:0007669"/>
    <property type="project" value="UniProtKB-SubCell"/>
</dbReference>
<evidence type="ECO:0000256" key="6">
    <source>
        <dbReference type="ARBA" id="ARBA00022553"/>
    </source>
</evidence>
<evidence type="ECO:0000256" key="1">
    <source>
        <dbReference type="ARBA" id="ARBA00004123"/>
    </source>
</evidence>
<keyword evidence="7" id="KW-0493">Microtubule</keyword>
<feature type="compositionally biased region" description="Polar residues" evidence="16">
    <location>
        <begin position="221"/>
        <end position="232"/>
    </location>
</feature>
<dbReference type="AlphaFoldDB" id="A0A0B7AHK9"/>
<keyword evidence="5" id="KW-0488">Methylation</keyword>
<dbReference type="Pfam" id="PF07719">
    <property type="entry name" value="TPR_2"/>
    <property type="match status" value="1"/>
</dbReference>
<dbReference type="GO" id="GO:0012505">
    <property type="term" value="C:endomembrane system"/>
    <property type="evidence" value="ECO:0007669"/>
    <property type="project" value="TreeGrafter"/>
</dbReference>
<feature type="region of interest" description="Disordered" evidence="16">
    <location>
        <begin position="55"/>
        <end position="88"/>
    </location>
</feature>
<gene>
    <name evidence="19" type="primary">ORF119169</name>
</gene>
<dbReference type="EMBL" id="HACG01033242">
    <property type="protein sequence ID" value="CEK80107.1"/>
    <property type="molecule type" value="Transcribed_RNA"/>
</dbReference>
<dbReference type="GO" id="GO:0016020">
    <property type="term" value="C:membrane"/>
    <property type="evidence" value="ECO:0007669"/>
    <property type="project" value="TreeGrafter"/>
</dbReference>
<evidence type="ECO:0000256" key="3">
    <source>
        <dbReference type="ARBA" id="ARBA00004245"/>
    </source>
</evidence>
<dbReference type="InterPro" id="IPR019734">
    <property type="entry name" value="TPR_rpt"/>
</dbReference>
<organism evidence="19">
    <name type="scientific">Arion vulgaris</name>
    <dbReference type="NCBI Taxonomy" id="1028688"/>
    <lineage>
        <taxon>Eukaryota</taxon>
        <taxon>Metazoa</taxon>
        <taxon>Spiralia</taxon>
        <taxon>Lophotrochozoa</taxon>
        <taxon>Mollusca</taxon>
        <taxon>Gastropoda</taxon>
        <taxon>Heterobranchia</taxon>
        <taxon>Euthyneura</taxon>
        <taxon>Panpulmonata</taxon>
        <taxon>Eupulmonata</taxon>
        <taxon>Stylommatophora</taxon>
        <taxon>Helicina</taxon>
        <taxon>Arionoidea</taxon>
        <taxon>Arionidae</taxon>
        <taxon>Arion</taxon>
    </lineage>
</organism>
<feature type="compositionally biased region" description="Basic and acidic residues" evidence="16">
    <location>
        <begin position="139"/>
        <end position="150"/>
    </location>
</feature>
<accession>A0A0B7AHK9</accession>
<dbReference type="PROSITE" id="PS50005">
    <property type="entry name" value="TPR"/>
    <property type="match status" value="1"/>
</dbReference>